<comment type="cofactor">
    <cofactor evidence="1">
        <name>Co(2+)</name>
        <dbReference type="ChEBI" id="CHEBI:48828"/>
    </cofactor>
</comment>
<proteinExistence type="inferred from homology"/>
<dbReference type="CDD" id="cd00067">
    <property type="entry name" value="GAL4"/>
    <property type="match status" value="1"/>
</dbReference>
<organism evidence="11 12">
    <name type="scientific">Carpinus fangiana</name>
    <dbReference type="NCBI Taxonomy" id="176857"/>
    <lineage>
        <taxon>Eukaryota</taxon>
        <taxon>Viridiplantae</taxon>
        <taxon>Streptophyta</taxon>
        <taxon>Embryophyta</taxon>
        <taxon>Tracheophyta</taxon>
        <taxon>Spermatophyta</taxon>
        <taxon>Magnoliopsida</taxon>
        <taxon>eudicotyledons</taxon>
        <taxon>Gunneridae</taxon>
        <taxon>Pentapetalae</taxon>
        <taxon>rosids</taxon>
        <taxon>fabids</taxon>
        <taxon>Fagales</taxon>
        <taxon>Betulaceae</taxon>
        <taxon>Carpinus</taxon>
    </lineage>
</organism>
<evidence type="ECO:0000256" key="6">
    <source>
        <dbReference type="ARBA" id="ARBA00022723"/>
    </source>
</evidence>
<dbReference type="Gene3D" id="4.10.240.10">
    <property type="entry name" value="Zn(2)-C6 fungal-type DNA-binding domain"/>
    <property type="match status" value="1"/>
</dbReference>
<feature type="domain" description="Zn(2)-C6 fungal-type" evidence="10">
    <location>
        <begin position="14"/>
        <end position="44"/>
    </location>
</feature>
<gene>
    <name evidence="11" type="ORF">FH972_025899</name>
</gene>
<dbReference type="PROSITE" id="PS00463">
    <property type="entry name" value="ZN2_CY6_FUNGAL_1"/>
    <property type="match status" value="1"/>
</dbReference>
<dbReference type="InterPro" id="IPR033247">
    <property type="entry name" value="Transketolase_fam"/>
</dbReference>
<dbReference type="GO" id="GO:0004802">
    <property type="term" value="F:transketolase activity"/>
    <property type="evidence" value="ECO:0007669"/>
    <property type="project" value="TreeGrafter"/>
</dbReference>
<feature type="region of interest" description="Disordered" evidence="9">
    <location>
        <begin position="64"/>
        <end position="99"/>
    </location>
</feature>
<dbReference type="InterPro" id="IPR005474">
    <property type="entry name" value="Transketolase_N"/>
</dbReference>
<dbReference type="InterPro" id="IPR036864">
    <property type="entry name" value="Zn2-C6_fun-type_DNA-bd_sf"/>
</dbReference>
<dbReference type="Pfam" id="PF11951">
    <property type="entry name" value="Fungal_trans_2"/>
    <property type="match status" value="1"/>
</dbReference>
<evidence type="ECO:0000256" key="9">
    <source>
        <dbReference type="SAM" id="MobiDB-lite"/>
    </source>
</evidence>
<dbReference type="SMART" id="SM00861">
    <property type="entry name" value="Transket_pyr"/>
    <property type="match status" value="1"/>
</dbReference>
<dbReference type="InterPro" id="IPR021858">
    <property type="entry name" value="Fun_TF"/>
</dbReference>
<dbReference type="GO" id="GO:0006098">
    <property type="term" value="P:pentose-phosphate shunt"/>
    <property type="evidence" value="ECO:0007669"/>
    <property type="project" value="TreeGrafter"/>
</dbReference>
<accession>A0A5N6L2X1</accession>
<dbReference type="EMBL" id="VIBQ01000072">
    <property type="protein sequence ID" value="KAB8606270.1"/>
    <property type="molecule type" value="Genomic_DNA"/>
</dbReference>
<dbReference type="Proteomes" id="UP000327013">
    <property type="component" value="Unassembled WGS sequence"/>
</dbReference>
<evidence type="ECO:0000256" key="3">
    <source>
        <dbReference type="ARBA" id="ARBA00001964"/>
    </source>
</evidence>
<evidence type="ECO:0000313" key="12">
    <source>
        <dbReference type="Proteomes" id="UP000327013"/>
    </source>
</evidence>
<keyword evidence="8" id="KW-0786">Thiamine pyrophosphate</keyword>
<dbReference type="SUPFAM" id="SSF52922">
    <property type="entry name" value="TK C-terminal domain-like"/>
    <property type="match status" value="1"/>
</dbReference>
<comment type="cofactor">
    <cofactor evidence="2">
        <name>Mg(2+)</name>
        <dbReference type="ChEBI" id="CHEBI:18420"/>
    </cofactor>
</comment>
<dbReference type="GO" id="GO:0008270">
    <property type="term" value="F:zinc ion binding"/>
    <property type="evidence" value="ECO:0007669"/>
    <property type="project" value="InterPro"/>
</dbReference>
<comment type="cofactor">
    <cofactor evidence="3">
        <name>thiamine diphosphate</name>
        <dbReference type="ChEBI" id="CHEBI:58937"/>
    </cofactor>
</comment>
<evidence type="ECO:0000256" key="4">
    <source>
        <dbReference type="ARBA" id="ARBA00007131"/>
    </source>
</evidence>
<dbReference type="PROSITE" id="PS50048">
    <property type="entry name" value="ZN2_CY6_FUNGAL_2"/>
    <property type="match status" value="1"/>
</dbReference>
<dbReference type="InterPro" id="IPR020826">
    <property type="entry name" value="Transketolase_BS"/>
</dbReference>
<evidence type="ECO:0000313" key="11">
    <source>
        <dbReference type="EMBL" id="KAB8606270.1"/>
    </source>
</evidence>
<dbReference type="InterPro" id="IPR029061">
    <property type="entry name" value="THDP-binding"/>
</dbReference>
<dbReference type="InterPro" id="IPR001138">
    <property type="entry name" value="Zn2Cys6_DnaBD"/>
</dbReference>
<dbReference type="Pfam" id="PF22613">
    <property type="entry name" value="Transketolase_C_1"/>
    <property type="match status" value="1"/>
</dbReference>
<evidence type="ECO:0000256" key="5">
    <source>
        <dbReference type="ARBA" id="ARBA00022679"/>
    </source>
</evidence>
<evidence type="ECO:0000259" key="10">
    <source>
        <dbReference type="PROSITE" id="PS50048"/>
    </source>
</evidence>
<keyword evidence="6" id="KW-0479">Metal-binding</keyword>
<dbReference type="Pfam" id="PF00456">
    <property type="entry name" value="Transketolase_N"/>
    <property type="match status" value="1"/>
</dbReference>
<dbReference type="InterPro" id="IPR005475">
    <property type="entry name" value="Transketolase-like_Pyr-bd"/>
</dbReference>
<evidence type="ECO:0000256" key="1">
    <source>
        <dbReference type="ARBA" id="ARBA00001941"/>
    </source>
</evidence>
<evidence type="ECO:0000256" key="7">
    <source>
        <dbReference type="ARBA" id="ARBA00022842"/>
    </source>
</evidence>
<comment type="similarity">
    <text evidence="4">Belongs to the transketolase family.</text>
</comment>
<dbReference type="Gene3D" id="3.40.50.970">
    <property type="match status" value="3"/>
</dbReference>
<dbReference type="GO" id="GO:0005829">
    <property type="term" value="C:cytosol"/>
    <property type="evidence" value="ECO:0007669"/>
    <property type="project" value="TreeGrafter"/>
</dbReference>
<dbReference type="SMART" id="SM00066">
    <property type="entry name" value="GAL4"/>
    <property type="match status" value="1"/>
</dbReference>
<dbReference type="OrthoDB" id="10267175at2759"/>
<dbReference type="GO" id="GO:0000981">
    <property type="term" value="F:DNA-binding transcription factor activity, RNA polymerase II-specific"/>
    <property type="evidence" value="ECO:0007669"/>
    <property type="project" value="InterPro"/>
</dbReference>
<dbReference type="SUPFAM" id="SSF57701">
    <property type="entry name" value="Zn2/Cys6 DNA-binding domain"/>
    <property type="match status" value="1"/>
</dbReference>
<keyword evidence="12" id="KW-1185">Reference proteome</keyword>
<dbReference type="FunFam" id="3.40.50.920:FF:000012">
    <property type="entry name" value="Transketolase, variant 1"/>
    <property type="match status" value="1"/>
</dbReference>
<keyword evidence="5" id="KW-0808">Transferase</keyword>
<dbReference type="Pfam" id="PF02779">
    <property type="entry name" value="Transket_pyr"/>
    <property type="match status" value="1"/>
</dbReference>
<evidence type="ECO:0000256" key="2">
    <source>
        <dbReference type="ARBA" id="ARBA00001946"/>
    </source>
</evidence>
<comment type="caution">
    <text evidence="11">The sequence shown here is derived from an EMBL/GenBank/DDBJ whole genome shotgun (WGS) entry which is preliminary data.</text>
</comment>
<evidence type="ECO:0000256" key="8">
    <source>
        <dbReference type="ARBA" id="ARBA00023052"/>
    </source>
</evidence>
<dbReference type="PANTHER" id="PTHR43522:SF6">
    <property type="entry name" value="TRANSKETOLASE-LIKE PYRIMIDINE-BINDING DOMAIN-CONTAINING PROTEIN-RELATED"/>
    <property type="match status" value="1"/>
</dbReference>
<reference evidence="11 12" key="1">
    <citation type="submission" date="2019-06" db="EMBL/GenBank/DDBJ databases">
        <title>A chromosomal-level reference genome of Carpinus fangiana (Coryloideae, Betulaceae).</title>
        <authorList>
            <person name="Yang X."/>
            <person name="Wang Z."/>
            <person name="Zhang L."/>
            <person name="Hao G."/>
            <person name="Liu J."/>
            <person name="Yang Y."/>
        </authorList>
    </citation>
    <scope>NUCLEOTIDE SEQUENCE [LARGE SCALE GENOMIC DNA]</scope>
    <source>
        <strain evidence="11">Cfa_2016G</strain>
        <tissue evidence="11">Leaf</tissue>
    </source>
</reference>
<dbReference type="CDD" id="cd07033">
    <property type="entry name" value="TPP_PYR_DXS_TK_like"/>
    <property type="match status" value="1"/>
</dbReference>
<dbReference type="Gene3D" id="3.40.50.920">
    <property type="match status" value="1"/>
</dbReference>
<keyword evidence="7" id="KW-0460">Magnesium</keyword>
<dbReference type="Pfam" id="PF00172">
    <property type="entry name" value="Zn_clus"/>
    <property type="match status" value="1"/>
</dbReference>
<dbReference type="AlphaFoldDB" id="A0A5N6L2X1"/>
<dbReference type="InterPro" id="IPR009014">
    <property type="entry name" value="Transketo_C/PFOR_II"/>
</dbReference>
<dbReference type="InterPro" id="IPR055152">
    <property type="entry name" value="Transketolase-like_C_2"/>
</dbReference>
<dbReference type="PROSITE" id="PS00802">
    <property type="entry name" value="TRANSKETOLASE_2"/>
    <property type="match status" value="1"/>
</dbReference>
<name>A0A5N6L2X1_9ROSI</name>
<sequence>MPQRKHIVPRSRTGCLTCRDRRMKCDESAPICRNCSSSGRECRKGVRVRFRNHMLVDEHHLLSRQKPGHHVASTNRGLRSGPWQSTPEDGSIVADEGRPQLAPDVSGVDQLNAVAVRSIPTNDSHPDTSLNEISQAWSHRSVNGRVSVQDSSTPYSTGYPTPRTEIRVDNPQELTQKEIQLLKHYLNECAPWFDSTDPKFHFSMMTAHHMLRSSPWKLAAFALASRNRHMKKEDKDDRHSLELYQEAVHQVIDAISEGSADEGILAGCLLLAVYEMMAYKWEDWNRHVEGCGSMITSRCWNGSSEGLVGSCFWVYARIAFCKQTSTYIPTDAWFDDIVLAMERNDISECEHANLAVWLFAQVINARVRSSQPRRRPTMDESECARLCDAFERWYKMGSERSSPLTCTSPNPETDHPFPKVVCPSRGSELGYTMHHTGMVLLLEQKMIHGDETGETAAALHRHAMLACGIVQSNPHPPSLVNAIQPVYICAQHLKTKAEKFGALELLAMIERTTGWRYAPLSSTTLQATTMSVSLDSTDTNGTHDHTQYGVQTVEALKQVAQKPNGPMKSNDPKKEKDHELVLQTFRLLIADLCQQFGGGHAGTHRITRPGSTAIDLCFPMLKSYHSDRPDAMCPGHPEIEHEGIEVTTGPLGQGVANAVGLAMATKQLAATYNKPSFDVVNNHTWCMIGDACLQEGVALEALSLAGHLVLDNLTVIYDNNQITCDGSVDITNTEDVNAKMRACGWEVIDVEDGCFNIAGIINALEQSKSKESTKPTFINIRTIIGVGSAVAGNAVAHGLPFGADDVVQMKKLYGFNPEEHFIIPEKVRGFFEELPSRGKRFEAEWDSLIGRYTEAHPELAAELKRRVEGRLPSNWKELMPSKFPGDPTPTRKAAGLAFNPIAKDINNFMVGTADLTPSVNMSWKGQVAFQNVSGFNPQPPLDNANYQKAFSNYSMRNHWGLHRSYAAPAVRMGALQKLQAIHVATHDSIGTGEDGPTHQPIELAALYRAMPNILYMRPGDSEEVAGAWEVAIEAKTQPSIISLSRHALPQLQNTDRTKVSRGAYVLRENTDADITLIGTGSELSFAVEMADILAAQHGLQARVISFPCQRLFEQQDRKYKQSVLRRESGKPVVVVEAYAANGWERYADGSFSMHSFGHSLPGMAAYKHFGFVPANMAATVERWVKDNKGTFPNYEFTELMKY</sequence>
<protein>
    <recommendedName>
        <fullName evidence="10">Zn(2)-C6 fungal-type domain-containing protein</fullName>
    </recommendedName>
</protein>
<dbReference type="PANTHER" id="PTHR43522">
    <property type="entry name" value="TRANSKETOLASE"/>
    <property type="match status" value="1"/>
</dbReference>
<feature type="compositionally biased region" description="Polar residues" evidence="9">
    <location>
        <begin position="72"/>
        <end position="88"/>
    </location>
</feature>
<dbReference type="GO" id="GO:0005634">
    <property type="term" value="C:nucleus"/>
    <property type="evidence" value="ECO:0007669"/>
    <property type="project" value="TreeGrafter"/>
</dbReference>
<dbReference type="SUPFAM" id="SSF52518">
    <property type="entry name" value="Thiamin diphosphate-binding fold (THDP-binding)"/>
    <property type="match status" value="2"/>
</dbReference>